<dbReference type="RefSeq" id="WP_213499640.1">
    <property type="nucleotide sequence ID" value="NZ_CP054856.1"/>
</dbReference>
<reference evidence="2 3" key="1">
    <citation type="journal article" date="2021" name="Int. J. Syst. Evol. Microbiol.">
        <title>Novosphingobium decolorationis sp. nov., an aniline blue-decolourizing bacterium isolated from East Pacific sediment.</title>
        <authorList>
            <person name="Chen X."/>
            <person name="Dong B."/>
            <person name="Chen T."/>
            <person name="Ren N."/>
            <person name="Wang J."/>
            <person name="Xu Y."/>
            <person name="Yang J."/>
            <person name="Zhu S."/>
            <person name="Chen J."/>
        </authorList>
    </citation>
    <scope>NUCLEOTIDE SEQUENCE [LARGE SCALE GENOMIC DNA]</scope>
    <source>
        <strain evidence="2 3">502str22</strain>
    </source>
</reference>
<evidence type="ECO:0000313" key="3">
    <source>
        <dbReference type="Proteomes" id="UP000677126"/>
    </source>
</evidence>
<evidence type="ECO:0000259" key="1">
    <source>
        <dbReference type="PROSITE" id="PS52015"/>
    </source>
</evidence>
<dbReference type="EMBL" id="CP054856">
    <property type="protein sequence ID" value="QVM84276.1"/>
    <property type="molecule type" value="Genomic_DNA"/>
</dbReference>
<dbReference type="SUPFAM" id="SSF74653">
    <property type="entry name" value="TolA/TonB C-terminal domain"/>
    <property type="match status" value="1"/>
</dbReference>
<feature type="domain" description="TonB C-terminal" evidence="1">
    <location>
        <begin position="204"/>
        <end position="294"/>
    </location>
</feature>
<evidence type="ECO:0000313" key="2">
    <source>
        <dbReference type="EMBL" id="QVM84276.1"/>
    </source>
</evidence>
<dbReference type="Gene3D" id="3.30.1150.10">
    <property type="match status" value="1"/>
</dbReference>
<proteinExistence type="predicted"/>
<dbReference type="PROSITE" id="PS52015">
    <property type="entry name" value="TONB_CTD"/>
    <property type="match status" value="1"/>
</dbReference>
<dbReference type="InterPro" id="IPR037682">
    <property type="entry name" value="TonB_C"/>
</dbReference>
<name>A0ABX8E887_9SPHN</name>
<gene>
    <name evidence="2" type="ORF">HT578_11770</name>
</gene>
<sequence>MRAIAVLASISDAQAHDALRRLSPSSPWNADWAENACRLQRVFGTGDDLVLLRFSAFTPGSSFRTELSGQLAHVDGKGQKIGLSYLPDPSRKVGMRAGVDGPDKIPTLIFTSSFARDEVEQAEKLEMMKADANQHPNDFPDAVLAPALARDVTGMRLDFGTRQLELETGAFDKALAALNRCADNLLKTWGIDPEINRLVVTPAKLRDNQAFVRKIQFQYPLNLARQNEIGLVSAVVTVDGDGKATSCRVPQSLNDKRFDDLVCEELMRTQYEPARLADGMPVVSYYSLTVHYPM</sequence>
<dbReference type="Pfam" id="PF03544">
    <property type="entry name" value="TonB_C"/>
    <property type="match status" value="1"/>
</dbReference>
<dbReference type="Proteomes" id="UP000677126">
    <property type="component" value="Chromosome"/>
</dbReference>
<accession>A0ABX8E887</accession>
<organism evidence="2 3">
    <name type="scientific">Novosphingobium decolorationis</name>
    <dbReference type="NCBI Taxonomy" id="2698673"/>
    <lineage>
        <taxon>Bacteria</taxon>
        <taxon>Pseudomonadati</taxon>
        <taxon>Pseudomonadota</taxon>
        <taxon>Alphaproteobacteria</taxon>
        <taxon>Sphingomonadales</taxon>
        <taxon>Sphingomonadaceae</taxon>
        <taxon>Novosphingobium</taxon>
    </lineage>
</organism>
<protein>
    <submittedName>
        <fullName evidence="2">Energy transducer TonB</fullName>
    </submittedName>
</protein>
<keyword evidence="3" id="KW-1185">Reference proteome</keyword>